<evidence type="ECO:0000313" key="1">
    <source>
        <dbReference type="EMBL" id="KAK3201649.1"/>
    </source>
</evidence>
<dbReference type="Proteomes" id="UP001280581">
    <property type="component" value="Unassembled WGS sequence"/>
</dbReference>
<organism evidence="1 2">
    <name type="scientific">Pseudopithomyces chartarum</name>
    <dbReference type="NCBI Taxonomy" id="1892770"/>
    <lineage>
        <taxon>Eukaryota</taxon>
        <taxon>Fungi</taxon>
        <taxon>Dikarya</taxon>
        <taxon>Ascomycota</taxon>
        <taxon>Pezizomycotina</taxon>
        <taxon>Dothideomycetes</taxon>
        <taxon>Pleosporomycetidae</taxon>
        <taxon>Pleosporales</taxon>
        <taxon>Massarineae</taxon>
        <taxon>Didymosphaeriaceae</taxon>
        <taxon>Pseudopithomyces</taxon>
    </lineage>
</organism>
<keyword evidence="2" id="KW-1185">Reference proteome</keyword>
<comment type="caution">
    <text evidence="1">The sequence shown here is derived from an EMBL/GenBank/DDBJ whole genome shotgun (WGS) entry which is preliminary data.</text>
</comment>
<dbReference type="AlphaFoldDB" id="A0AAN6RC60"/>
<evidence type="ECO:0000313" key="2">
    <source>
        <dbReference type="Proteomes" id="UP001280581"/>
    </source>
</evidence>
<sequence>MASVCYTSAENVLSVAAPKIDHSKVCVLCKQPKEQDKGPRKIDGHVPDIYNQLNASSYDPPTKNPRFKHCMPPCNPVYEKFSLFFAGSIEMGKAVQWQPLLADILHDLPITQVDWELDALTESTVICFFFDANTTSPVTMCELGLWVHSGKVVVCCDNRFWKGGNVHLVCERYQIPLVTNFKDLSDLIRAKLRTQGMVEGMLVDEDGNMTREKKNLDNKRSMTMAKAEELLASKVLKLQGRAPNVQVMTGGTI</sequence>
<protein>
    <submittedName>
        <fullName evidence="1">Uncharacterized protein</fullName>
    </submittedName>
</protein>
<reference evidence="1 2" key="1">
    <citation type="submission" date="2021-02" db="EMBL/GenBank/DDBJ databases">
        <title>Genome assembly of Pseudopithomyces chartarum.</title>
        <authorList>
            <person name="Jauregui R."/>
            <person name="Singh J."/>
            <person name="Voisey C."/>
        </authorList>
    </citation>
    <scope>NUCLEOTIDE SEQUENCE [LARGE SCALE GENOMIC DNA]</scope>
    <source>
        <strain evidence="1 2">AGR01</strain>
    </source>
</reference>
<dbReference type="Gene3D" id="3.40.50.450">
    <property type="match status" value="1"/>
</dbReference>
<dbReference type="Pfam" id="PF15891">
    <property type="entry name" value="Nuc_deoxyri_tr2"/>
    <property type="match status" value="1"/>
</dbReference>
<dbReference type="EMBL" id="WVTA01000015">
    <property type="protein sequence ID" value="KAK3201649.1"/>
    <property type="molecule type" value="Genomic_DNA"/>
</dbReference>
<dbReference type="InterPro" id="IPR039470">
    <property type="entry name" value="Nuc_deoxyri_tr2"/>
</dbReference>
<gene>
    <name evidence="1" type="ORF">GRF29_164g169137</name>
</gene>
<accession>A0AAN6RC60</accession>
<proteinExistence type="predicted"/>
<name>A0AAN6RC60_9PLEO</name>